<keyword evidence="2" id="KW-1185">Reference proteome</keyword>
<feature type="non-terminal residue" evidence="1">
    <location>
        <position position="98"/>
    </location>
</feature>
<accession>A0A3L8P7D1</accession>
<dbReference type="AlphaFoldDB" id="A0A3L8P7D1"/>
<evidence type="ECO:0000313" key="1">
    <source>
        <dbReference type="EMBL" id="RLV51340.1"/>
    </source>
</evidence>
<protein>
    <submittedName>
        <fullName evidence="1">Uncharacterized protein</fullName>
    </submittedName>
</protein>
<feature type="non-terminal residue" evidence="1">
    <location>
        <position position="1"/>
    </location>
</feature>
<evidence type="ECO:0000313" key="2">
    <source>
        <dbReference type="Proteomes" id="UP000282515"/>
    </source>
</evidence>
<comment type="caution">
    <text evidence="1">The sequence shown here is derived from an EMBL/GenBank/DDBJ whole genome shotgun (WGS) entry which is preliminary data.</text>
</comment>
<dbReference type="EMBL" id="RDBF01000283">
    <property type="protein sequence ID" value="RLV51340.1"/>
    <property type="molecule type" value="Genomic_DNA"/>
</dbReference>
<sequence>CRFDAINKFAEDLDAYVRPFLTLKTEPKRGGGFRQVASGAPQVIVPNRATRSYLGSRLGRSLRYLGLAGTHDVPEATKWAGSHLSWLAEHANLPGLAN</sequence>
<gene>
    <name evidence="1" type="ORF">D9V41_17360</name>
</gene>
<dbReference type="RefSeq" id="WP_208006953.1">
    <property type="nucleotide sequence ID" value="NZ_RDBF01000283.1"/>
</dbReference>
<reference evidence="1 2" key="1">
    <citation type="submission" date="2018-10" db="EMBL/GenBank/DDBJ databases">
        <title>Aeromicrobium sp. 9W16Y-2 whole genome shotgun sequence.</title>
        <authorList>
            <person name="Li F."/>
        </authorList>
    </citation>
    <scope>NUCLEOTIDE SEQUENCE [LARGE SCALE GENOMIC DNA]</scope>
    <source>
        <strain evidence="1 2">9W16Y-2</strain>
    </source>
</reference>
<proteinExistence type="predicted"/>
<organism evidence="1 2">
    <name type="scientific">Aeromicrobium phragmitis</name>
    <dbReference type="NCBI Taxonomy" id="2478914"/>
    <lineage>
        <taxon>Bacteria</taxon>
        <taxon>Bacillati</taxon>
        <taxon>Actinomycetota</taxon>
        <taxon>Actinomycetes</taxon>
        <taxon>Propionibacteriales</taxon>
        <taxon>Nocardioidaceae</taxon>
        <taxon>Aeromicrobium</taxon>
    </lineage>
</organism>
<name>A0A3L8P7D1_9ACTN</name>
<dbReference type="Proteomes" id="UP000282515">
    <property type="component" value="Unassembled WGS sequence"/>
</dbReference>